<accession>G1WDU9</accession>
<name>G1WDU9_9BACT</name>
<gene>
    <name evidence="1" type="ORF">HMPREF9431_02000</name>
</gene>
<dbReference type="AlphaFoldDB" id="G1WDU9"/>
<reference evidence="1 2" key="1">
    <citation type="submission" date="2011-07" db="EMBL/GenBank/DDBJ databases">
        <title>The Genome Sequence of Prevotella oulorum F0390.</title>
        <authorList>
            <consortium name="The Broad Institute Genome Sequencing Platform"/>
            <consortium name="The Broad Institute Genome Sequencing Center for Infectious Disease"/>
            <person name="Earl A."/>
            <person name="Ward D."/>
            <person name="Feldgarden M."/>
            <person name="Gevers D."/>
            <person name="Izard J."/>
            <person name="Ganesan A."/>
            <person name="Baranova O.V."/>
            <person name="Blanton J.M."/>
            <person name="Tanner A.C."/>
            <person name="Dewhirst F.E."/>
            <person name="Young S.K."/>
            <person name="Zeng Q."/>
            <person name="Gargeya S."/>
            <person name="Fitzgerald M."/>
            <person name="Haas B."/>
            <person name="Abouelleil A."/>
            <person name="Alvarado L."/>
            <person name="Arachchi H.M."/>
            <person name="Berlin A."/>
            <person name="Brown A."/>
            <person name="Chapman S.B."/>
            <person name="Chen Z."/>
            <person name="Dunbar C."/>
            <person name="Freedman E."/>
            <person name="Gearin G."/>
            <person name="Gellesch M."/>
            <person name="Goldberg J."/>
            <person name="Griggs A."/>
            <person name="Gujja S."/>
            <person name="Heiman D."/>
            <person name="Howarth C."/>
            <person name="Larson L."/>
            <person name="Lui A."/>
            <person name="MacDonald P.J.P."/>
            <person name="Mehta T."/>
            <person name="Montmayeur A."/>
            <person name="Murphy C."/>
            <person name="Neiman D."/>
            <person name="Pearson M."/>
            <person name="Priest M."/>
            <person name="Roberts A."/>
            <person name="Saif S."/>
            <person name="Shea T."/>
            <person name="Shenoy N."/>
            <person name="Sisk P."/>
            <person name="Stolte C."/>
            <person name="Sykes S."/>
            <person name="Wortman J."/>
            <person name="Nusbaum C."/>
            <person name="Birren B."/>
        </authorList>
    </citation>
    <scope>NUCLEOTIDE SEQUENCE [LARGE SCALE GENOMIC DNA]</scope>
    <source>
        <strain evidence="1 2">F0390</strain>
    </source>
</reference>
<dbReference type="OrthoDB" id="9872274at2"/>
<keyword evidence="2" id="KW-1185">Reference proteome</keyword>
<dbReference type="PATRIC" id="fig|702438.4.peg.2081"/>
<dbReference type="GeneID" id="95427094"/>
<protein>
    <submittedName>
        <fullName evidence="1">Uncharacterized protein</fullName>
    </submittedName>
</protein>
<dbReference type="RefSeq" id="WP_004381072.1">
    <property type="nucleotide sequence ID" value="NZ_JH114217.1"/>
</dbReference>
<evidence type="ECO:0000313" key="2">
    <source>
        <dbReference type="Proteomes" id="UP000005141"/>
    </source>
</evidence>
<comment type="caution">
    <text evidence="1">The sequence shown here is derived from an EMBL/GenBank/DDBJ whole genome shotgun (WGS) entry which is preliminary data.</text>
</comment>
<sequence>MEKTERKKEEAMARFMAAKHKKQAYLQALEARMKAEYEQRTGQKDCHFEVL</sequence>
<evidence type="ECO:0000313" key="1">
    <source>
        <dbReference type="EMBL" id="EGV29248.1"/>
    </source>
</evidence>
<dbReference type="HOGENOM" id="CLU_3102294_0_0_10"/>
<dbReference type="EMBL" id="ADGI01000062">
    <property type="protein sequence ID" value="EGV29248.1"/>
    <property type="molecule type" value="Genomic_DNA"/>
</dbReference>
<organism evidence="1 2">
    <name type="scientific">Segatella oulorum F0390</name>
    <dbReference type="NCBI Taxonomy" id="702438"/>
    <lineage>
        <taxon>Bacteria</taxon>
        <taxon>Pseudomonadati</taxon>
        <taxon>Bacteroidota</taxon>
        <taxon>Bacteroidia</taxon>
        <taxon>Bacteroidales</taxon>
        <taxon>Prevotellaceae</taxon>
        <taxon>Segatella</taxon>
    </lineage>
</organism>
<dbReference type="Proteomes" id="UP000005141">
    <property type="component" value="Unassembled WGS sequence"/>
</dbReference>
<proteinExistence type="predicted"/>